<dbReference type="Gene3D" id="3.30.300.30">
    <property type="match status" value="1"/>
</dbReference>
<proteinExistence type="predicted"/>
<reference evidence="6 7" key="1">
    <citation type="submission" date="2019-09" db="EMBL/GenBank/DDBJ databases">
        <title>Draft genome sequence of the Ebosin-producing strain Streptomyces sp. 139.</title>
        <authorList>
            <person name="Ai L."/>
            <person name="Geng M."/>
            <person name="Ma M."/>
            <person name="Bai L."/>
        </authorList>
    </citation>
    <scope>NUCLEOTIDE SEQUENCE [LARGE SCALE GENOMIC DNA]</scope>
    <source>
        <strain evidence="6 7">139</strain>
        <plasmid evidence="6 7">unnamed1</plasmid>
    </source>
</reference>
<dbReference type="Gene3D" id="3.30.559.10">
    <property type="entry name" value="Chloramphenicol acetyltransferase-like domain"/>
    <property type="match status" value="1"/>
</dbReference>
<dbReference type="InterPro" id="IPR010071">
    <property type="entry name" value="AA_adenyl_dom"/>
</dbReference>
<dbReference type="Pfam" id="PF13193">
    <property type="entry name" value="AMP-binding_C"/>
    <property type="match status" value="1"/>
</dbReference>
<dbReference type="PROSITE" id="PS50075">
    <property type="entry name" value="CARRIER"/>
    <property type="match status" value="1"/>
</dbReference>
<dbReference type="SMART" id="SM00823">
    <property type="entry name" value="PKS_PP"/>
    <property type="match status" value="1"/>
</dbReference>
<dbReference type="InterPro" id="IPR000873">
    <property type="entry name" value="AMP-dep_synth/lig_dom"/>
</dbReference>
<dbReference type="EMBL" id="CP043960">
    <property type="protein sequence ID" value="QER90436.1"/>
    <property type="molecule type" value="Genomic_DNA"/>
</dbReference>
<keyword evidence="7" id="KW-1185">Reference proteome</keyword>
<evidence type="ECO:0000256" key="4">
    <source>
        <dbReference type="SAM" id="MobiDB-lite"/>
    </source>
</evidence>
<dbReference type="Gene3D" id="3.40.50.12780">
    <property type="entry name" value="N-terminal domain of ligase-like"/>
    <property type="match status" value="1"/>
</dbReference>
<dbReference type="InterPro" id="IPR009081">
    <property type="entry name" value="PP-bd_ACP"/>
</dbReference>
<dbReference type="Pfam" id="PF00501">
    <property type="entry name" value="AMP-binding"/>
    <property type="match status" value="1"/>
</dbReference>
<dbReference type="InterPro" id="IPR020806">
    <property type="entry name" value="PKS_PP-bd"/>
</dbReference>
<dbReference type="SUPFAM" id="SSF56801">
    <property type="entry name" value="Acetyl-CoA synthetase-like"/>
    <property type="match status" value="1"/>
</dbReference>
<evidence type="ECO:0000313" key="7">
    <source>
        <dbReference type="Proteomes" id="UP000324308"/>
    </source>
</evidence>
<dbReference type="RefSeq" id="WP_150157711.1">
    <property type="nucleotide sequence ID" value="NZ_CP043960.1"/>
</dbReference>
<feature type="domain" description="Carrier" evidence="5">
    <location>
        <begin position="551"/>
        <end position="626"/>
    </location>
</feature>
<dbReference type="PANTHER" id="PTHR45527:SF1">
    <property type="entry name" value="FATTY ACID SYNTHASE"/>
    <property type="match status" value="1"/>
</dbReference>
<dbReference type="CDD" id="cd19531">
    <property type="entry name" value="LCL_NRPS-like"/>
    <property type="match status" value="1"/>
</dbReference>
<dbReference type="InterPro" id="IPR025110">
    <property type="entry name" value="AMP-bd_C"/>
</dbReference>
<evidence type="ECO:0000259" key="5">
    <source>
        <dbReference type="PROSITE" id="PS50075"/>
    </source>
</evidence>
<dbReference type="SUPFAM" id="SSF52777">
    <property type="entry name" value="CoA-dependent acyltransferases"/>
    <property type="match status" value="2"/>
</dbReference>
<dbReference type="InterPro" id="IPR042099">
    <property type="entry name" value="ANL_N_sf"/>
</dbReference>
<dbReference type="Proteomes" id="UP000324308">
    <property type="component" value="Plasmid unnamed1"/>
</dbReference>
<feature type="region of interest" description="Disordered" evidence="4">
    <location>
        <begin position="1098"/>
        <end position="1122"/>
    </location>
</feature>
<accession>A0ABX6A1X2</accession>
<dbReference type="PANTHER" id="PTHR45527">
    <property type="entry name" value="NONRIBOSOMAL PEPTIDE SYNTHETASE"/>
    <property type="match status" value="1"/>
</dbReference>
<dbReference type="InterPro" id="IPR001242">
    <property type="entry name" value="Condensation_dom"/>
</dbReference>
<dbReference type="PROSITE" id="PS00455">
    <property type="entry name" value="AMP_BINDING"/>
    <property type="match status" value="1"/>
</dbReference>
<dbReference type="PROSITE" id="PS00012">
    <property type="entry name" value="PHOSPHOPANTETHEINE"/>
    <property type="match status" value="1"/>
</dbReference>
<dbReference type="InterPro" id="IPR020845">
    <property type="entry name" value="AMP-binding_CS"/>
</dbReference>
<dbReference type="CDD" id="cd05930">
    <property type="entry name" value="A_NRPS"/>
    <property type="match status" value="1"/>
</dbReference>
<evidence type="ECO:0000256" key="1">
    <source>
        <dbReference type="ARBA" id="ARBA00001957"/>
    </source>
</evidence>
<dbReference type="NCBIfam" id="TIGR01733">
    <property type="entry name" value="AA-adenyl-dom"/>
    <property type="match status" value="1"/>
</dbReference>
<evidence type="ECO:0000256" key="2">
    <source>
        <dbReference type="ARBA" id="ARBA00022450"/>
    </source>
</evidence>
<organism evidence="6 7">
    <name type="scientific">Streptomyces tendae</name>
    <dbReference type="NCBI Taxonomy" id="1932"/>
    <lineage>
        <taxon>Bacteria</taxon>
        <taxon>Bacillati</taxon>
        <taxon>Actinomycetota</taxon>
        <taxon>Actinomycetes</taxon>
        <taxon>Kitasatosporales</taxon>
        <taxon>Streptomycetaceae</taxon>
        <taxon>Streptomyces</taxon>
    </lineage>
</organism>
<protein>
    <submittedName>
        <fullName evidence="6">Amino acid adenylation domain-containing protein</fullName>
    </submittedName>
</protein>
<comment type="cofactor">
    <cofactor evidence="1">
        <name>pantetheine 4'-phosphate</name>
        <dbReference type="ChEBI" id="CHEBI:47942"/>
    </cofactor>
</comment>
<dbReference type="Pfam" id="PF00550">
    <property type="entry name" value="PP-binding"/>
    <property type="match status" value="1"/>
</dbReference>
<dbReference type="InterPro" id="IPR036736">
    <property type="entry name" value="ACP-like_sf"/>
</dbReference>
<dbReference type="InterPro" id="IPR006162">
    <property type="entry name" value="Ppantetheine_attach_site"/>
</dbReference>
<evidence type="ECO:0000256" key="3">
    <source>
        <dbReference type="ARBA" id="ARBA00022553"/>
    </source>
</evidence>
<dbReference type="InterPro" id="IPR023213">
    <property type="entry name" value="CAT-like_dom_sf"/>
</dbReference>
<geneLocation type="plasmid" evidence="6 7">
    <name>unnamed1</name>
</geneLocation>
<dbReference type="Gene3D" id="1.10.1200.10">
    <property type="entry name" value="ACP-like"/>
    <property type="match status" value="1"/>
</dbReference>
<dbReference type="InterPro" id="IPR045851">
    <property type="entry name" value="AMP-bd_C_sf"/>
</dbReference>
<evidence type="ECO:0000313" key="6">
    <source>
        <dbReference type="EMBL" id="QER90436.1"/>
    </source>
</evidence>
<keyword evidence="3" id="KW-0597">Phosphoprotein</keyword>
<dbReference type="Gene3D" id="3.30.559.30">
    <property type="entry name" value="Nonribosomal peptide synthetase, condensation domain"/>
    <property type="match status" value="1"/>
</dbReference>
<sequence>MQQRADTLGERPGRLPETTAVCVHDVFSARARRAPQATAVLVTPAAGSAAGHVPQLTFAELDALSNQFAHQLAQLGLRPEDRIAVCLEPSSALAVALLGIMKAGAAYVPLDSRYPAERLRHLLDDSGARAVVADTGTEPVLPATEAATILLDERFTQLAGLPSAPPATVVCPDGVACVIYTSGSTGVPKGVMITHRGLVNLARAAADEFGLGPDDRFLQLASISFSAALEEIFPALLSGATLVMGGYGRALPSVPHFLEVLERHQVTGFEITTPYWHQLVDELEEDGGRLPGSLRFVVMGGDRVHPDRVLAWRRHGVPLIHVYGPTESTATATYHHSAKTAQRADGLLPIGTAIEGATVHVLGPAMTQVPPGEPGEVFVGGAALARGYLGSPAKTAERFVPDPFGQPSARLYRTGDLARRLPDGQLQFLGRTDNQIKIRGVRVEPGEVEAALRRHPQVAQAVVTLYRDPASPDGDRLVAHLVPAVKLARDEADTLPDRVRRHLDERLPAHLIPTEFALIDAVPLTAHGKIDYAALPAITGRRGSTAETAVDPLDGTAAELADIWASVIGVDAVHGDDSFTDLGGNSLQAARVIARVRRRYGVRVSPADLLGGAMLRRFAVLVEERQRTSDTASPDEAGSLGFWSQRRTVVERSLAARADSRRASPISVSQQGLWVLSRLAPDVPLYNEAWQCRLSGPLDRAAFTRALTVVAERHEALRTTFGDLAGEPVQYVSPEPTHTLRFADVAQEPDQGEALCAKEVRTPLDPVTGPVLRVLVLSHSPAEHTAVFTAHHLIFDGMSKEIVIDELGRLYAAFRGGATDPLPEPPDQYADFALWQRAHLKGAELDRLLAHWRARLTQSPAPPAPLRTDRPLAPAARHDGGRLEHTLPAEVRAAVADLARRQGATPFMILLSVFYGLLHQRTGIGDLTVGTPMANRLAPGSDRVVGYFSNTVVLRTGVRGEDSFQELLARVREVCLDAYAHQALPFDTLVERLRPPREGGRTPLFQSIFAFEDESALERTVGDLRLSRFRSLPTGYAKFELGWVVTDRDGTLQIAATYRSDLFDAATVRGLLDQYEQLLLRFLAQPGSVICPEQRRSAARPLLPDERHPVVSAPTAQRTETS</sequence>
<keyword evidence="2" id="KW-0596">Phosphopantetheine</keyword>
<dbReference type="Pfam" id="PF00668">
    <property type="entry name" value="Condensation"/>
    <property type="match status" value="1"/>
</dbReference>
<name>A0ABX6A1X2_STRTE</name>
<keyword evidence="6" id="KW-0614">Plasmid</keyword>
<gene>
    <name evidence="6" type="ORF">F3L20_32725</name>
</gene>
<dbReference type="SUPFAM" id="SSF47336">
    <property type="entry name" value="ACP-like"/>
    <property type="match status" value="1"/>
</dbReference>